<name>A0ACC1HWG3_9FUNG</name>
<accession>A0ACC1HWG3</accession>
<dbReference type="Proteomes" id="UP001145114">
    <property type="component" value="Unassembled WGS sequence"/>
</dbReference>
<protein>
    <submittedName>
        <fullName evidence="1">Uncharacterized protein</fullName>
    </submittedName>
</protein>
<organism evidence="1 2">
    <name type="scientific">Spiromyces aspiralis</name>
    <dbReference type="NCBI Taxonomy" id="68401"/>
    <lineage>
        <taxon>Eukaryota</taxon>
        <taxon>Fungi</taxon>
        <taxon>Fungi incertae sedis</taxon>
        <taxon>Zoopagomycota</taxon>
        <taxon>Kickxellomycotina</taxon>
        <taxon>Kickxellomycetes</taxon>
        <taxon>Kickxellales</taxon>
        <taxon>Kickxellaceae</taxon>
        <taxon>Spiromyces</taxon>
    </lineage>
</organism>
<gene>
    <name evidence="1" type="ORF">EV182_000897</name>
</gene>
<sequence>MSLLCTKDKKDLPKTYYDLMRSAVLLFKQGSMVEGWHVLSKAFDLVKPILKSVNVRALNSFWTSLILLVQSDHAAIVELLIRQIYDMARILLQPGHPVMQMFKLLTQASMSELEDLVHNTWQVTTDAFQKQLPKLHPEYVRHQCDLIYRVYGTRDAAAAEQRLRQLLKDCEDNTPQTLELSHMTVLNALGYNLMNSNDWVQAVNIGQQLEEHARVAEEETGDNLLVYQIGGMEIQARAFNEMKLIMPATKCLRQAMPLIAERWGNDDPWRVELMVLLQTWLRENGQIEAVDELKADISSITERINTNSDV</sequence>
<evidence type="ECO:0000313" key="1">
    <source>
        <dbReference type="EMBL" id="KAJ1679996.1"/>
    </source>
</evidence>
<reference evidence="1" key="1">
    <citation type="submission" date="2022-06" db="EMBL/GenBank/DDBJ databases">
        <title>Phylogenomic reconstructions and comparative analyses of Kickxellomycotina fungi.</title>
        <authorList>
            <person name="Reynolds N.K."/>
            <person name="Stajich J.E."/>
            <person name="Barry K."/>
            <person name="Grigoriev I.V."/>
            <person name="Crous P."/>
            <person name="Smith M.E."/>
        </authorList>
    </citation>
    <scope>NUCLEOTIDE SEQUENCE</scope>
    <source>
        <strain evidence="1">RSA 2271</strain>
    </source>
</reference>
<keyword evidence="2" id="KW-1185">Reference proteome</keyword>
<proteinExistence type="predicted"/>
<comment type="caution">
    <text evidence="1">The sequence shown here is derived from an EMBL/GenBank/DDBJ whole genome shotgun (WGS) entry which is preliminary data.</text>
</comment>
<dbReference type="EMBL" id="JAMZIH010000083">
    <property type="protein sequence ID" value="KAJ1679996.1"/>
    <property type="molecule type" value="Genomic_DNA"/>
</dbReference>
<evidence type="ECO:0000313" key="2">
    <source>
        <dbReference type="Proteomes" id="UP001145114"/>
    </source>
</evidence>